<proteinExistence type="predicted"/>
<reference evidence="3" key="1">
    <citation type="submission" date="2017-03" db="EMBL/GenBank/DDBJ databases">
        <title>Phytopthora megakarya and P. palmivora, two closely related causual agents of cacao black pod achieved similar genome size and gene model numbers by different mechanisms.</title>
        <authorList>
            <person name="Ali S."/>
            <person name="Shao J."/>
            <person name="Larry D.J."/>
            <person name="Kronmiller B."/>
            <person name="Shen D."/>
            <person name="Strem M.D."/>
            <person name="Melnick R.L."/>
            <person name="Guiltinan M.J."/>
            <person name="Tyler B.M."/>
            <person name="Meinhardt L.W."/>
            <person name="Bailey B.A."/>
        </authorList>
    </citation>
    <scope>NUCLEOTIDE SEQUENCE [LARGE SCALE GENOMIC DNA]</scope>
    <source>
        <strain evidence="3">zdho120</strain>
    </source>
</reference>
<evidence type="ECO:0000313" key="2">
    <source>
        <dbReference type="EMBL" id="OWZ06032.1"/>
    </source>
</evidence>
<dbReference type="STRING" id="4795.A0A225VL19"/>
<dbReference type="InterPro" id="IPR000994">
    <property type="entry name" value="Pept_M24"/>
</dbReference>
<comment type="caution">
    <text evidence="2">The sequence shown here is derived from an EMBL/GenBank/DDBJ whole genome shotgun (WGS) entry which is preliminary data.</text>
</comment>
<name>A0A225VL19_9STRA</name>
<keyword evidence="2" id="KW-0031">Aminopeptidase</keyword>
<dbReference type="Gene3D" id="3.90.230.10">
    <property type="entry name" value="Creatinase/methionine aminopeptidase superfamily"/>
    <property type="match status" value="1"/>
</dbReference>
<dbReference type="SUPFAM" id="SSF55920">
    <property type="entry name" value="Creatinase/aminopeptidase"/>
    <property type="match status" value="1"/>
</dbReference>
<accession>A0A225VL19</accession>
<keyword evidence="2" id="KW-0645">Protease</keyword>
<dbReference type="OrthoDB" id="9995434at2759"/>
<gene>
    <name evidence="2" type="ORF">PHMEG_00021773</name>
</gene>
<dbReference type="GO" id="GO:0004177">
    <property type="term" value="F:aminopeptidase activity"/>
    <property type="evidence" value="ECO:0007669"/>
    <property type="project" value="UniProtKB-KW"/>
</dbReference>
<dbReference type="EMBL" id="NBNE01004146">
    <property type="protein sequence ID" value="OWZ06032.1"/>
    <property type="molecule type" value="Genomic_DNA"/>
</dbReference>
<keyword evidence="3" id="KW-1185">Reference proteome</keyword>
<dbReference type="AlphaFoldDB" id="A0A225VL19"/>
<organism evidence="2 3">
    <name type="scientific">Phytophthora megakarya</name>
    <dbReference type="NCBI Taxonomy" id="4795"/>
    <lineage>
        <taxon>Eukaryota</taxon>
        <taxon>Sar</taxon>
        <taxon>Stramenopiles</taxon>
        <taxon>Oomycota</taxon>
        <taxon>Peronosporomycetes</taxon>
        <taxon>Peronosporales</taxon>
        <taxon>Peronosporaceae</taxon>
        <taxon>Phytophthora</taxon>
    </lineage>
</organism>
<dbReference type="InterPro" id="IPR036005">
    <property type="entry name" value="Creatinase/aminopeptidase-like"/>
</dbReference>
<dbReference type="Proteomes" id="UP000198211">
    <property type="component" value="Unassembled WGS sequence"/>
</dbReference>
<dbReference type="Pfam" id="PF00557">
    <property type="entry name" value="Peptidase_M24"/>
    <property type="match status" value="1"/>
</dbReference>
<sequence>MSPNTFKSVVEIEGMRQAHLRDGATLVKYFGWLEKEMEAGQEDQWDEIHQQVKDYVSLRFDTISSIGANGSILQYSPNRGECAKISTAVIYLNDSGAQYLNGTMDIN</sequence>
<evidence type="ECO:0000313" key="3">
    <source>
        <dbReference type="Proteomes" id="UP000198211"/>
    </source>
</evidence>
<protein>
    <submittedName>
        <fullName evidence="2">Xaa-Pro aminopeptidase</fullName>
    </submittedName>
</protein>
<dbReference type="InterPro" id="IPR050422">
    <property type="entry name" value="X-Pro_aminopeptidase_P"/>
</dbReference>
<dbReference type="PANTHER" id="PTHR43763:SF6">
    <property type="entry name" value="XAA-PRO AMINOPEPTIDASE 1"/>
    <property type="match status" value="1"/>
</dbReference>
<feature type="domain" description="Peptidase M24" evidence="1">
    <location>
        <begin position="13"/>
        <end position="106"/>
    </location>
</feature>
<keyword evidence="2" id="KW-0378">Hydrolase</keyword>
<evidence type="ECO:0000259" key="1">
    <source>
        <dbReference type="Pfam" id="PF00557"/>
    </source>
</evidence>
<dbReference type="PANTHER" id="PTHR43763">
    <property type="entry name" value="XAA-PRO AMINOPEPTIDASE 1"/>
    <property type="match status" value="1"/>
</dbReference>